<dbReference type="Proteomes" id="UP000035057">
    <property type="component" value="Unassembled WGS sequence"/>
</dbReference>
<dbReference type="PANTHER" id="PTHR36306">
    <property type="entry name" value="ALPHA-AMYLASE-RELATED-RELATED"/>
    <property type="match status" value="1"/>
</dbReference>
<evidence type="ECO:0000256" key="4">
    <source>
        <dbReference type="SAM" id="MobiDB-lite"/>
    </source>
</evidence>
<name>A0A072N566_9GAMM</name>
<dbReference type="Pfam" id="PF03065">
    <property type="entry name" value="Glyco_hydro_57"/>
    <property type="match status" value="1"/>
</dbReference>
<sequence length="576" mass="64908">MASDTRTPVVLCWHMHQPCYQDLRTGEFRFPWVYLHTIKDYSDMAGHLEAHPEARAVVNFAPILLEQIETYLVQIERWRHGAGTIGDPLLAALVAEDLPEPGTPPFLDLVEKCLRANNDRIIQRFPAYAKLAELAGFYQTKPQLQRYISPTLLSDLVVWYHIGWMGETIRRNNVSLQGLQEKAHGFTLVDRHSLLELIFETLTSIAPRYRQLAQKGQVELSVSPFTHAILPLLLDLGSAREAMPDIDLPASAAYPGGDARVNRQLEVAREVFARFFGMEPVGCWASEGGLSQTTLAHLQENGFKWTASGDSVIHNSLNQAKAAGVNVKGAGIHQPYYFGDGHTAVFFRDDGLSDSIGFNYADWHARDAVGDLVHHMENIASHRDSTQYSTVISIILDGENAWEYFPENGYHFLDELYRVLAHHPNLRLTTYKELLDESSFVAANLPHLVAGSWIYGTFSTWIGDPDKNRAWDLLCEAKCHYDRVMDNGTLTAEQKRAAERQLAICEGSDWFWWFGDYNPAQVVSDFEHLYRRHLVNLYELIEFEAPTSVFQQLSQGGGEPARGGAMRPGHDQGDSP</sequence>
<dbReference type="InterPro" id="IPR027291">
    <property type="entry name" value="Glyco_hydro_38_N_sf"/>
</dbReference>
<dbReference type="InterPro" id="IPR004300">
    <property type="entry name" value="Glyco_hydro_57_N"/>
</dbReference>
<dbReference type="Gene3D" id="3.20.110.10">
    <property type="entry name" value="Glycoside hydrolase 38, N terminal domain"/>
    <property type="match status" value="2"/>
</dbReference>
<reference evidence="6 7" key="1">
    <citation type="submission" date="2012-12" db="EMBL/GenBank/DDBJ databases">
        <title>Genome assembly of Marinobacter sp. AK21.</title>
        <authorList>
            <person name="Khatri I."/>
            <person name="Kumar R."/>
            <person name="Vaidya B."/>
            <person name="Subramanian S."/>
            <person name="Pinnaka A."/>
        </authorList>
    </citation>
    <scope>NUCLEOTIDE SEQUENCE [LARGE SCALE GENOMIC DNA]</scope>
    <source>
        <strain evidence="6 7">AK21</strain>
    </source>
</reference>
<gene>
    <name evidence="6" type="ORF">D777_01056</name>
</gene>
<organism evidence="6 7">
    <name type="scientific">Marinobacter nitratireducens</name>
    <dbReference type="NCBI Taxonomy" id="1137280"/>
    <lineage>
        <taxon>Bacteria</taxon>
        <taxon>Pseudomonadati</taxon>
        <taxon>Pseudomonadota</taxon>
        <taxon>Gammaproteobacteria</taxon>
        <taxon>Pseudomonadales</taxon>
        <taxon>Marinobacteraceae</taxon>
        <taxon>Marinobacter</taxon>
    </lineage>
</organism>
<dbReference type="SUPFAM" id="SSF88713">
    <property type="entry name" value="Glycoside hydrolase/deacetylase"/>
    <property type="match status" value="1"/>
</dbReference>
<accession>A0A072N566</accession>
<keyword evidence="2 3" id="KW-0119">Carbohydrate metabolism</keyword>
<feature type="region of interest" description="Disordered" evidence="4">
    <location>
        <begin position="552"/>
        <end position="576"/>
    </location>
</feature>
<feature type="domain" description="Glycoside hydrolase family 57 N-terminal" evidence="5">
    <location>
        <begin position="11"/>
        <end position="436"/>
    </location>
</feature>
<dbReference type="GO" id="GO:0005975">
    <property type="term" value="P:carbohydrate metabolic process"/>
    <property type="evidence" value="ECO:0007669"/>
    <property type="project" value="InterPro"/>
</dbReference>
<dbReference type="AlphaFoldDB" id="A0A072N566"/>
<dbReference type="PATRIC" id="fig|1137280.3.peg.872"/>
<evidence type="ECO:0000259" key="5">
    <source>
        <dbReference type="Pfam" id="PF03065"/>
    </source>
</evidence>
<protein>
    <submittedName>
        <fullName evidence="6">Amylopullulanase</fullName>
    </submittedName>
</protein>
<dbReference type="GO" id="GO:0003824">
    <property type="term" value="F:catalytic activity"/>
    <property type="evidence" value="ECO:0007669"/>
    <property type="project" value="InterPro"/>
</dbReference>
<evidence type="ECO:0000256" key="2">
    <source>
        <dbReference type="ARBA" id="ARBA00023277"/>
    </source>
</evidence>
<proteinExistence type="inferred from homology"/>
<evidence type="ECO:0000256" key="1">
    <source>
        <dbReference type="ARBA" id="ARBA00006821"/>
    </source>
</evidence>
<dbReference type="InterPro" id="IPR011330">
    <property type="entry name" value="Glyco_hydro/deAcase_b/a-brl"/>
</dbReference>
<keyword evidence="7" id="KW-1185">Reference proteome</keyword>
<evidence type="ECO:0000256" key="3">
    <source>
        <dbReference type="RuleBase" id="RU361196"/>
    </source>
</evidence>
<comment type="similarity">
    <text evidence="1 3">Belongs to the glycosyl hydrolase 57 family.</text>
</comment>
<dbReference type="OrthoDB" id="9759321at2"/>
<comment type="caution">
    <text evidence="6">The sequence shown here is derived from an EMBL/GenBank/DDBJ whole genome shotgun (WGS) entry which is preliminary data.</text>
</comment>
<dbReference type="STRING" id="1137280.D777_01056"/>
<evidence type="ECO:0000313" key="6">
    <source>
        <dbReference type="EMBL" id="KEF32422.1"/>
    </source>
</evidence>
<evidence type="ECO:0000313" key="7">
    <source>
        <dbReference type="Proteomes" id="UP000035057"/>
    </source>
</evidence>
<dbReference type="InterPro" id="IPR052046">
    <property type="entry name" value="GH57_Enzymes"/>
</dbReference>
<dbReference type="CDD" id="cd10796">
    <property type="entry name" value="GH57N_APU"/>
    <property type="match status" value="1"/>
</dbReference>
<dbReference type="PANTHER" id="PTHR36306:SF1">
    <property type="entry name" value="ALPHA-AMYLASE-RELATED"/>
    <property type="match status" value="1"/>
</dbReference>
<dbReference type="EMBL" id="ANIE01000003">
    <property type="protein sequence ID" value="KEF32422.1"/>
    <property type="molecule type" value="Genomic_DNA"/>
</dbReference>
<dbReference type="RefSeq" id="WP_036129038.1">
    <property type="nucleotide sequence ID" value="NZ_ANIE01000003.1"/>
</dbReference>